<protein>
    <submittedName>
        <fullName evidence="3">VWA domain-containing protein</fullName>
    </submittedName>
</protein>
<dbReference type="InterPro" id="IPR002035">
    <property type="entry name" value="VWF_A"/>
</dbReference>
<reference evidence="3" key="1">
    <citation type="submission" date="2022-08" db="EMBL/GenBank/DDBJ databases">
        <title>Genome analysis of Corynebacteriales strain.</title>
        <authorList>
            <person name="Lee S.D."/>
        </authorList>
    </citation>
    <scope>NUCLEOTIDE SEQUENCE</scope>
    <source>
        <strain evidence="3">D3-21</strain>
    </source>
</reference>
<dbReference type="EMBL" id="JANRHA010000002">
    <property type="protein sequence ID" value="MDG3013732.1"/>
    <property type="molecule type" value="Genomic_DNA"/>
</dbReference>
<keyword evidence="4" id="KW-1185">Reference proteome</keyword>
<dbReference type="SUPFAM" id="SSF53300">
    <property type="entry name" value="vWA-like"/>
    <property type="match status" value="1"/>
</dbReference>
<gene>
    <name evidence="3" type="ORF">NVS88_04070</name>
</gene>
<dbReference type="PROSITE" id="PS50234">
    <property type="entry name" value="VWFA"/>
    <property type="match status" value="1"/>
</dbReference>
<evidence type="ECO:0000313" key="4">
    <source>
        <dbReference type="Proteomes" id="UP001152755"/>
    </source>
</evidence>
<feature type="domain" description="VWFA" evidence="2">
    <location>
        <begin position="398"/>
        <end position="592"/>
    </location>
</feature>
<proteinExistence type="predicted"/>
<keyword evidence="1" id="KW-0812">Transmembrane</keyword>
<feature type="transmembrane region" description="Helical" evidence="1">
    <location>
        <begin position="18"/>
        <end position="37"/>
    </location>
</feature>
<name>A0A9X4RD43_9ACTN</name>
<keyword evidence="1" id="KW-0472">Membrane</keyword>
<dbReference type="Pfam" id="PF00092">
    <property type="entry name" value="VWA"/>
    <property type="match status" value="1"/>
</dbReference>
<dbReference type="AlphaFoldDB" id="A0A9X4RD43"/>
<dbReference type="SUPFAM" id="SSF53850">
    <property type="entry name" value="Periplasmic binding protein-like II"/>
    <property type="match status" value="1"/>
</dbReference>
<accession>A0A9X4RD43</accession>
<dbReference type="Proteomes" id="UP001152755">
    <property type="component" value="Unassembled WGS sequence"/>
</dbReference>
<dbReference type="Gene3D" id="3.40.50.410">
    <property type="entry name" value="von Willebrand factor, type A domain"/>
    <property type="match status" value="1"/>
</dbReference>
<dbReference type="InterPro" id="IPR036465">
    <property type="entry name" value="vWFA_dom_sf"/>
</dbReference>
<evidence type="ECO:0000313" key="3">
    <source>
        <dbReference type="EMBL" id="MDG3013732.1"/>
    </source>
</evidence>
<comment type="caution">
    <text evidence="3">The sequence shown here is derived from an EMBL/GenBank/DDBJ whole genome shotgun (WGS) entry which is preliminary data.</text>
</comment>
<organism evidence="3 4">
    <name type="scientific">Speluncibacter jeojiensis</name>
    <dbReference type="NCBI Taxonomy" id="2710754"/>
    <lineage>
        <taxon>Bacteria</taxon>
        <taxon>Bacillati</taxon>
        <taxon>Actinomycetota</taxon>
        <taxon>Actinomycetes</taxon>
        <taxon>Mycobacteriales</taxon>
        <taxon>Speluncibacteraceae</taxon>
        <taxon>Speluncibacter</taxon>
    </lineage>
</organism>
<dbReference type="RefSeq" id="WP_332519252.1">
    <property type="nucleotide sequence ID" value="NZ_JANRHA010000002.1"/>
</dbReference>
<sequence>MARHRDGSAVRKISRGPIIAVVAVVIVVLGVVGWFQLRAHTGEQGQQAAATCVSGRQTLPISADATIAPALSALARAYNATGPVIRDHCITAAVTAADSAATFAALTAPTPPGGQPAATPALWVPQSTLWTDRLAAVNPQLVSGAPDSVASTPVVLAVAPPVAKTLAAHPPAWRDLPRLQSDPHALDASGLPGWGGLRLAMPTGPGSDATALAATAVATATAGPGPGPLTEAAAHSAPVTAAVATLASAAPHPAPPTTAVALTALRTQTDAATAPLHAVPVTAQQLYRATEDNPGAALAELVPTGAAPMADYPAIQVGGPNVDETMARAASAFVEYIRRPEQQQTLAAAGFLVDAGGATMPTSAAVAFTRPEQTMAAPTAAATTAVGTVLANPSPGAATTILLDISGSMSTDEGGQTRLRNTTDDLARRIGALPDSADVGLRVFSAALDGPEPWVEKVPSGPLSDRIGSQTRRQSLDTALNGLSPATSTHTYPSLQDAYDDAVAHYAPGKPNSVLLITDGPNDDDAYKSSSTLLANLEQAADPAKPVRVDVITIGDNPDLTTLQAVAAQTGGTVRTVTGSAGPALGDAVTALLQ</sequence>
<dbReference type="SMART" id="SM00327">
    <property type="entry name" value="VWA"/>
    <property type="match status" value="1"/>
</dbReference>
<evidence type="ECO:0000259" key="2">
    <source>
        <dbReference type="PROSITE" id="PS50234"/>
    </source>
</evidence>
<evidence type="ECO:0000256" key="1">
    <source>
        <dbReference type="SAM" id="Phobius"/>
    </source>
</evidence>
<keyword evidence="1" id="KW-1133">Transmembrane helix</keyword>